<evidence type="ECO:0000313" key="2">
    <source>
        <dbReference type="EMBL" id="KLJ11533.1"/>
    </source>
</evidence>
<feature type="region of interest" description="Disordered" evidence="1">
    <location>
        <begin position="1"/>
        <end position="24"/>
    </location>
</feature>
<dbReference type="EMBL" id="LDEV01001499">
    <property type="protein sequence ID" value="KLJ11533.1"/>
    <property type="molecule type" value="Genomic_DNA"/>
</dbReference>
<reference evidence="3" key="1">
    <citation type="journal article" date="2015" name="PLoS Genet.">
        <title>The dynamic genome and transcriptome of the human fungal pathogen Blastomyces and close relative Emmonsia.</title>
        <authorList>
            <person name="Munoz J.F."/>
            <person name="Gauthier G.M."/>
            <person name="Desjardins C.A."/>
            <person name="Gallo J.E."/>
            <person name="Holder J."/>
            <person name="Sullivan T.D."/>
            <person name="Marty A.J."/>
            <person name="Carmen J.C."/>
            <person name="Chen Z."/>
            <person name="Ding L."/>
            <person name="Gujja S."/>
            <person name="Magrini V."/>
            <person name="Misas E."/>
            <person name="Mitreva M."/>
            <person name="Priest M."/>
            <person name="Saif S."/>
            <person name="Whiston E.A."/>
            <person name="Young S."/>
            <person name="Zeng Q."/>
            <person name="Goldman W.E."/>
            <person name="Mardis E.R."/>
            <person name="Taylor J.W."/>
            <person name="McEwen J.G."/>
            <person name="Clay O.K."/>
            <person name="Klein B.S."/>
            <person name="Cuomo C.A."/>
        </authorList>
    </citation>
    <scope>NUCLEOTIDE SEQUENCE [LARGE SCALE GENOMIC DNA]</scope>
    <source>
        <strain evidence="3">UAMH 139</strain>
    </source>
</reference>
<protein>
    <submittedName>
        <fullName evidence="2">Uncharacterized protein</fullName>
    </submittedName>
</protein>
<gene>
    <name evidence="2" type="ORF">EMPG_13274</name>
</gene>
<comment type="caution">
    <text evidence="2">The sequence shown here is derived from an EMBL/GenBank/DDBJ whole genome shotgun (WGS) entry which is preliminary data.</text>
</comment>
<evidence type="ECO:0000256" key="1">
    <source>
        <dbReference type="SAM" id="MobiDB-lite"/>
    </source>
</evidence>
<evidence type="ECO:0000313" key="3">
    <source>
        <dbReference type="Proteomes" id="UP000053573"/>
    </source>
</evidence>
<name>A0A0H1BK80_9EURO</name>
<organism evidence="2 3">
    <name type="scientific">Blastomyces silverae</name>
    <dbReference type="NCBI Taxonomy" id="2060906"/>
    <lineage>
        <taxon>Eukaryota</taxon>
        <taxon>Fungi</taxon>
        <taxon>Dikarya</taxon>
        <taxon>Ascomycota</taxon>
        <taxon>Pezizomycotina</taxon>
        <taxon>Eurotiomycetes</taxon>
        <taxon>Eurotiomycetidae</taxon>
        <taxon>Onygenales</taxon>
        <taxon>Ajellomycetaceae</taxon>
        <taxon>Blastomyces</taxon>
    </lineage>
</organism>
<dbReference type="AlphaFoldDB" id="A0A0H1BK80"/>
<sequence>MPLNSRATSIQIAGEGDKRPEGGHFSLDAVHRTWHALVYPRDIVAGGAVRDVGVQKKWCSVDAQVFEPLVT</sequence>
<feature type="compositionally biased region" description="Polar residues" evidence="1">
    <location>
        <begin position="1"/>
        <end position="11"/>
    </location>
</feature>
<accession>A0A0H1BK80</accession>
<dbReference type="Proteomes" id="UP000053573">
    <property type="component" value="Unassembled WGS sequence"/>
</dbReference>
<keyword evidence="3" id="KW-1185">Reference proteome</keyword>
<proteinExistence type="predicted"/>